<dbReference type="PANTHER" id="PTHR47593">
    <property type="entry name" value="ZINC FINGER PROTEIN 4-LIKE"/>
    <property type="match status" value="1"/>
</dbReference>
<evidence type="ECO:0000259" key="3">
    <source>
        <dbReference type="PROSITE" id="PS50157"/>
    </source>
</evidence>
<feature type="compositionally biased region" description="Basic residues" evidence="2">
    <location>
        <begin position="63"/>
        <end position="79"/>
    </location>
</feature>
<organism evidence="4">
    <name type="scientific">Nymphaea colorata</name>
    <name type="common">pocket water lily</name>
    <dbReference type="NCBI Taxonomy" id="210225"/>
    <lineage>
        <taxon>Eukaryota</taxon>
        <taxon>Viridiplantae</taxon>
        <taxon>Streptophyta</taxon>
        <taxon>Embryophyta</taxon>
        <taxon>Tracheophyta</taxon>
        <taxon>Spermatophyta</taxon>
        <taxon>Magnoliopsida</taxon>
        <taxon>Nymphaeales</taxon>
        <taxon>Nymphaeaceae</taxon>
        <taxon>Nymphaea</taxon>
    </lineage>
</organism>
<dbReference type="AlphaFoldDB" id="A0A5K1GXU6"/>
<protein>
    <recommendedName>
        <fullName evidence="3">C2H2-type domain-containing protein</fullName>
    </recommendedName>
</protein>
<dbReference type="PANTHER" id="PTHR47593:SF8">
    <property type="entry name" value="OS12G0581900 PROTEIN"/>
    <property type="match status" value="1"/>
</dbReference>
<gene>
    <name evidence="4" type="ORF">NYM_LOCUS27162</name>
</gene>
<dbReference type="OMA" id="DQGEWLN"/>
<accession>A0A5K1GXU6</accession>
<dbReference type="PROSITE" id="PS50157">
    <property type="entry name" value="ZINC_FINGER_C2H2_2"/>
    <property type="match status" value="1"/>
</dbReference>
<keyword evidence="1" id="KW-0863">Zinc-finger</keyword>
<evidence type="ECO:0000313" key="4">
    <source>
        <dbReference type="EMBL" id="VVW77702.1"/>
    </source>
</evidence>
<dbReference type="Gramene" id="NC9G0168750.1">
    <property type="protein sequence ID" value="NC9G0168750.1:cds"/>
    <property type="gene ID" value="NC9G0168750"/>
</dbReference>
<dbReference type="InterPro" id="IPR013087">
    <property type="entry name" value="Znf_C2H2_type"/>
</dbReference>
<name>A0A5K1GXU6_9MAGN</name>
<keyword evidence="1" id="KW-0862">Zinc</keyword>
<dbReference type="InterPro" id="IPR036236">
    <property type="entry name" value="Znf_C2H2_sf"/>
</dbReference>
<feature type="domain" description="C2H2-type" evidence="3">
    <location>
        <begin position="43"/>
        <end position="70"/>
    </location>
</feature>
<keyword evidence="1" id="KW-0479">Metal-binding</keyword>
<proteinExistence type="predicted"/>
<dbReference type="GO" id="GO:0008270">
    <property type="term" value="F:zinc ion binding"/>
    <property type="evidence" value="ECO:0007669"/>
    <property type="project" value="UniProtKB-KW"/>
</dbReference>
<dbReference type="InterPro" id="IPR053266">
    <property type="entry name" value="Zinc_finger_protein_7"/>
</dbReference>
<sequence>MSSTSKPTAVEDDSASSSWLNLSLGASETDGVDASSKAPSKVFSCNFCMRKFYSSQALGGHQNAHKRERGAARRTHRHGSGAAMALPFRTPHFRSLGVHPHALVHKSVGRDITSAARFDDNSAKAWSPFMMEEAMDFLWPGSFHVNLATVNLVPHMPIEPEIAKLDLSLSL</sequence>
<feature type="region of interest" description="Disordered" evidence="2">
    <location>
        <begin position="59"/>
        <end position="80"/>
    </location>
</feature>
<reference evidence="4" key="1">
    <citation type="submission" date="2019-09" db="EMBL/GenBank/DDBJ databases">
        <authorList>
            <person name="Zhang L."/>
        </authorList>
    </citation>
    <scope>NUCLEOTIDE SEQUENCE</scope>
</reference>
<dbReference type="SUPFAM" id="SSF57667">
    <property type="entry name" value="beta-beta-alpha zinc fingers"/>
    <property type="match status" value="1"/>
</dbReference>
<dbReference type="Gene3D" id="3.30.160.60">
    <property type="entry name" value="Classic Zinc Finger"/>
    <property type="match status" value="1"/>
</dbReference>
<evidence type="ECO:0000256" key="2">
    <source>
        <dbReference type="SAM" id="MobiDB-lite"/>
    </source>
</evidence>
<dbReference type="PROSITE" id="PS00028">
    <property type="entry name" value="ZINC_FINGER_C2H2_1"/>
    <property type="match status" value="1"/>
</dbReference>
<dbReference type="OrthoDB" id="1933825at2759"/>
<dbReference type="EMBL" id="LR721787">
    <property type="protein sequence ID" value="VVW77702.1"/>
    <property type="molecule type" value="Genomic_DNA"/>
</dbReference>
<evidence type="ECO:0000256" key="1">
    <source>
        <dbReference type="PROSITE-ProRule" id="PRU00042"/>
    </source>
</evidence>